<keyword evidence="3" id="KW-0479">Metal-binding</keyword>
<feature type="domain" description="ABC transporter" evidence="19">
    <location>
        <begin position="631"/>
        <end position="961"/>
    </location>
</feature>
<keyword evidence="8" id="KW-0863">Zinc-finger</keyword>
<evidence type="ECO:0000256" key="16">
    <source>
        <dbReference type="ARBA" id="ARBA00042156"/>
    </source>
</evidence>
<dbReference type="PANTHER" id="PTHR43152">
    <property type="entry name" value="UVRABC SYSTEM PROTEIN A"/>
    <property type="match status" value="1"/>
</dbReference>
<dbReference type="PROSITE" id="PS50893">
    <property type="entry name" value="ABC_TRANSPORTER_2"/>
    <property type="match status" value="1"/>
</dbReference>
<comment type="caution">
    <text evidence="20">The sequence shown here is derived from an EMBL/GenBank/DDBJ whole genome shotgun (WGS) entry which is preliminary data.</text>
</comment>
<feature type="compositionally biased region" description="Basic and acidic residues" evidence="18">
    <location>
        <begin position="10"/>
        <end position="19"/>
    </location>
</feature>
<evidence type="ECO:0000256" key="10">
    <source>
        <dbReference type="ARBA" id="ARBA00022840"/>
    </source>
</evidence>
<comment type="subcellular location">
    <subcellularLocation>
        <location evidence="1">Cytoplasm</location>
    </subcellularLocation>
</comment>
<keyword evidence="10" id="KW-0067">ATP-binding</keyword>
<dbReference type="GO" id="GO:0009380">
    <property type="term" value="C:excinuclease repair complex"/>
    <property type="evidence" value="ECO:0007669"/>
    <property type="project" value="InterPro"/>
</dbReference>
<keyword evidence="12" id="KW-0238">DNA-binding</keyword>
<sequence length="984" mass="109213">MDQNKQTVPHTERPSDSDTHASAADQGLWAMGAIEVHGARVHNLKNIDVSLPRHKLTVVTGLSGSGKSSLAFDTLLAEGQRRYLDTFSSYARSFIGGGGGRPDVDEIVGLSPVVAIEQKSASTNPRSTVGTVTEIYDYLRILYARVGTPYSYLTGKEMVRYTEEQVVEHIMEQYADEGIYILAPVVVDRKGHYRELFEQMRRRGFLHAYIDGEVCELTPGMRLNRFSIHYVSVVVDKCSVRESNKQRITEAVSIAMKLGEGVIDVMRRDSTEIQHLSKRLMDPESGIAYPDASPADFSFNSPRGYCKRCKGLGRVGVLDIDKVVADPKVSIRDGAIVPIGRYKKRSLLFTSIDEILTEHGCTIDTPFEKIPAEAVEQIFFGIDSDDSDDEGEAHFAFEGVSQYVRNLAEDDDATASMRSWAEEFLTEQTCPECNGRRLNPIALSYKLAGYTIADLTELDLDRLEGRLREIEGQLTKNQQKVAHEVIKEILLRLTFLLDVGLYYLTLARPSASLSGGESQRIRLATQIGTGLVEVLYILDEPGIGLHQRDNRMLIDALKKLRDAQNTVLVVEHDRDMMLAADYLIDMGPVAGRLGGHVTYQGPPSEIGDTHTLTCDYLTNRLAIPLPTSYRQPTDDAWLRLKGCTGNNLKNVDVSIPLGLFVCVTGVSGSGKSSLINGTLVPIISQHLYRSKQAPLPYSSVEGLELIDKIAFVDQSPLGRTPRSNPATYTGLFSEIRNLFVQVPESRARGYKPGRFSFNVKGGRCEECKGNGYKTISMNFLPDVTIPCDVCRGKRYNRETLEVRYKGKSIAEVLDMTFNQAVEFFEHIPALYRKLATLQRVGLGYVKLGQPSTTLSGGESQRVKLATELSKRDTGRTLYVLDEPTTGLHFEDIRVLLKLVNELVDRGNTVLIIEHNLDVIKSADYLIDMGLEGGRNGGELIFAGSPLEMAQCPDKQSYTAQYLKEEMQRTPKTESDEQASSASHS</sequence>
<proteinExistence type="inferred from homology"/>
<dbReference type="AlphaFoldDB" id="C2ME72"/>
<evidence type="ECO:0000256" key="3">
    <source>
        <dbReference type="ARBA" id="ARBA00022723"/>
    </source>
</evidence>
<evidence type="ECO:0000256" key="18">
    <source>
        <dbReference type="SAM" id="MobiDB-lite"/>
    </source>
</evidence>
<keyword evidence="17" id="KW-0175">Coiled coil</keyword>
<keyword evidence="13" id="KW-0234">DNA repair</keyword>
<evidence type="ECO:0000256" key="14">
    <source>
        <dbReference type="ARBA" id="ARBA00038000"/>
    </source>
</evidence>
<evidence type="ECO:0000256" key="5">
    <source>
        <dbReference type="ARBA" id="ARBA00022741"/>
    </source>
</evidence>
<dbReference type="InterPro" id="IPR041552">
    <property type="entry name" value="UvrA_DNA-bd"/>
</dbReference>
<evidence type="ECO:0000256" key="8">
    <source>
        <dbReference type="ARBA" id="ARBA00022771"/>
    </source>
</evidence>
<evidence type="ECO:0000256" key="1">
    <source>
        <dbReference type="ARBA" id="ARBA00004496"/>
    </source>
</evidence>
<dbReference type="CDD" id="cd03271">
    <property type="entry name" value="ABC_UvrA_II"/>
    <property type="match status" value="1"/>
</dbReference>
<dbReference type="InterPro" id="IPR041102">
    <property type="entry name" value="UvrA_inter"/>
</dbReference>
<evidence type="ECO:0000256" key="17">
    <source>
        <dbReference type="SAM" id="Coils"/>
    </source>
</evidence>
<evidence type="ECO:0000256" key="7">
    <source>
        <dbReference type="ARBA" id="ARBA00022769"/>
    </source>
</evidence>
<evidence type="ECO:0000313" key="21">
    <source>
        <dbReference type="Proteomes" id="UP000003303"/>
    </source>
</evidence>
<dbReference type="Gene3D" id="3.30.190.20">
    <property type="match status" value="1"/>
</dbReference>
<keyword evidence="11" id="KW-0267">Excision nuclease</keyword>
<dbReference type="Pfam" id="PF17755">
    <property type="entry name" value="UvrA_DNA-bind"/>
    <property type="match status" value="1"/>
</dbReference>
<feature type="region of interest" description="Disordered" evidence="18">
    <location>
        <begin position="1"/>
        <end position="22"/>
    </location>
</feature>
<keyword evidence="9" id="KW-0862">Zinc</keyword>
<dbReference type="eggNOG" id="COG0178">
    <property type="taxonomic scope" value="Bacteria"/>
</dbReference>
<dbReference type="InterPro" id="IPR004602">
    <property type="entry name" value="UvrA"/>
</dbReference>
<dbReference type="Gene3D" id="1.20.1580.10">
    <property type="entry name" value="ABC transporter ATPase like domain"/>
    <property type="match status" value="3"/>
</dbReference>
<evidence type="ECO:0000259" key="19">
    <source>
        <dbReference type="PROSITE" id="PS50893"/>
    </source>
</evidence>
<keyword evidence="6" id="KW-0227">DNA damage</keyword>
<keyword evidence="20" id="KW-0378">Hydrolase</keyword>
<evidence type="ECO:0000256" key="13">
    <source>
        <dbReference type="ARBA" id="ARBA00023204"/>
    </source>
</evidence>
<organism evidence="20 21">
    <name type="scientific">Porphyromonas uenonis 60-3</name>
    <dbReference type="NCBI Taxonomy" id="596327"/>
    <lineage>
        <taxon>Bacteria</taxon>
        <taxon>Pseudomonadati</taxon>
        <taxon>Bacteroidota</taxon>
        <taxon>Bacteroidia</taxon>
        <taxon>Bacteroidales</taxon>
        <taxon>Porphyromonadaceae</taxon>
        <taxon>Porphyromonas</taxon>
    </lineage>
</organism>
<dbReference type="GO" id="GO:0008270">
    <property type="term" value="F:zinc ion binding"/>
    <property type="evidence" value="ECO:0007669"/>
    <property type="project" value="UniProtKB-KW"/>
</dbReference>
<evidence type="ECO:0000256" key="11">
    <source>
        <dbReference type="ARBA" id="ARBA00022881"/>
    </source>
</evidence>
<evidence type="ECO:0000256" key="9">
    <source>
        <dbReference type="ARBA" id="ARBA00022833"/>
    </source>
</evidence>
<dbReference type="GO" id="GO:0005524">
    <property type="term" value="F:ATP binding"/>
    <property type="evidence" value="ECO:0007669"/>
    <property type="project" value="UniProtKB-KW"/>
</dbReference>
<dbReference type="GO" id="GO:0005737">
    <property type="term" value="C:cytoplasm"/>
    <property type="evidence" value="ECO:0007669"/>
    <property type="project" value="UniProtKB-SubCell"/>
</dbReference>
<dbReference type="Proteomes" id="UP000003303">
    <property type="component" value="Unassembled WGS sequence"/>
</dbReference>
<accession>C2ME72</accession>
<dbReference type="GO" id="GO:0003677">
    <property type="term" value="F:DNA binding"/>
    <property type="evidence" value="ECO:0007669"/>
    <property type="project" value="UniProtKB-KW"/>
</dbReference>
<reference evidence="20 21" key="1">
    <citation type="submission" date="2009-04" db="EMBL/GenBank/DDBJ databases">
        <authorList>
            <person name="Sebastian Y."/>
            <person name="Madupu R."/>
            <person name="Durkin A.S."/>
            <person name="Torralba M."/>
            <person name="Methe B."/>
            <person name="Sutton G.G."/>
            <person name="Strausberg R.L."/>
            <person name="Nelson K.E."/>
        </authorList>
    </citation>
    <scope>NUCLEOTIDE SEQUENCE [LARGE SCALE GENOMIC DNA]</scope>
    <source>
        <strain evidence="20 21">60-3</strain>
    </source>
</reference>
<evidence type="ECO:0000256" key="6">
    <source>
        <dbReference type="ARBA" id="ARBA00022763"/>
    </source>
</evidence>
<dbReference type="FunFam" id="1.20.1580.10:FF:000002">
    <property type="entry name" value="UvrABC system protein A"/>
    <property type="match status" value="1"/>
</dbReference>
<evidence type="ECO:0000256" key="12">
    <source>
        <dbReference type="ARBA" id="ARBA00023125"/>
    </source>
</evidence>
<dbReference type="NCBIfam" id="TIGR00630">
    <property type="entry name" value="uvra"/>
    <property type="match status" value="1"/>
</dbReference>
<dbReference type="PROSITE" id="PS00211">
    <property type="entry name" value="ABC_TRANSPORTER_1"/>
    <property type="match status" value="1"/>
</dbReference>
<dbReference type="PANTHER" id="PTHR43152:SF3">
    <property type="entry name" value="UVRABC SYSTEM PROTEIN A"/>
    <property type="match status" value="1"/>
</dbReference>
<keyword evidence="2" id="KW-0963">Cytoplasm</keyword>
<dbReference type="Gene3D" id="3.40.50.300">
    <property type="entry name" value="P-loop containing nucleotide triphosphate hydrolases"/>
    <property type="match status" value="3"/>
</dbReference>
<evidence type="ECO:0000256" key="4">
    <source>
        <dbReference type="ARBA" id="ARBA00022737"/>
    </source>
</evidence>
<keyword evidence="4" id="KW-0677">Repeat</keyword>
<dbReference type="EMBL" id="ACLR01000226">
    <property type="protein sequence ID" value="EEK15985.1"/>
    <property type="molecule type" value="Genomic_DNA"/>
</dbReference>
<dbReference type="SUPFAM" id="SSF52540">
    <property type="entry name" value="P-loop containing nucleoside triphosphate hydrolases"/>
    <property type="match status" value="2"/>
</dbReference>
<dbReference type="InterPro" id="IPR027417">
    <property type="entry name" value="P-loop_NTPase"/>
</dbReference>
<dbReference type="STRING" id="596327.PORUE0001_0230"/>
<feature type="compositionally biased region" description="Basic and acidic residues" evidence="18">
    <location>
        <begin position="963"/>
        <end position="974"/>
    </location>
</feature>
<name>C2ME72_9PORP</name>
<keyword evidence="5" id="KW-0547">Nucleotide-binding</keyword>
<keyword evidence="21" id="KW-1185">Reference proteome</keyword>
<protein>
    <recommendedName>
        <fullName evidence="15">UvrABC system protein A</fullName>
    </recommendedName>
    <alternativeName>
        <fullName evidence="16">Excinuclease ABC subunit A</fullName>
    </alternativeName>
</protein>
<dbReference type="InterPro" id="IPR003439">
    <property type="entry name" value="ABC_transporter-like_ATP-bd"/>
</dbReference>
<evidence type="ECO:0000256" key="15">
    <source>
        <dbReference type="ARBA" id="ARBA00039316"/>
    </source>
</evidence>
<dbReference type="Pfam" id="PF17760">
    <property type="entry name" value="UvrA_inter"/>
    <property type="match status" value="1"/>
</dbReference>
<comment type="similarity">
    <text evidence="14">Belongs to the ABC transporter superfamily. UvrA family.</text>
</comment>
<feature type="coiled-coil region" evidence="17">
    <location>
        <begin position="453"/>
        <end position="480"/>
    </location>
</feature>
<evidence type="ECO:0000256" key="2">
    <source>
        <dbReference type="ARBA" id="ARBA00022490"/>
    </source>
</evidence>
<dbReference type="RefSeq" id="WP_007366171.1">
    <property type="nucleotide sequence ID" value="NZ_ACLR01000226.1"/>
</dbReference>
<dbReference type="GO" id="GO:0006289">
    <property type="term" value="P:nucleotide-excision repair"/>
    <property type="evidence" value="ECO:0007669"/>
    <property type="project" value="InterPro"/>
</dbReference>
<dbReference type="OrthoDB" id="9809851at2"/>
<dbReference type="NCBIfam" id="NF001503">
    <property type="entry name" value="PRK00349.1"/>
    <property type="match status" value="1"/>
</dbReference>
<dbReference type="GO" id="GO:0004518">
    <property type="term" value="F:nuclease activity"/>
    <property type="evidence" value="ECO:0007669"/>
    <property type="project" value="UniProtKB-KW"/>
</dbReference>
<dbReference type="Gene3D" id="1.10.8.280">
    <property type="entry name" value="ABC transporter ATPase domain-like"/>
    <property type="match status" value="1"/>
</dbReference>
<keyword evidence="7" id="KW-0228">DNA excision</keyword>
<dbReference type="InterPro" id="IPR017871">
    <property type="entry name" value="ABC_transporter-like_CS"/>
</dbReference>
<dbReference type="GO" id="GO:0016887">
    <property type="term" value="F:ATP hydrolysis activity"/>
    <property type="evidence" value="ECO:0007669"/>
    <property type="project" value="InterPro"/>
</dbReference>
<evidence type="ECO:0000313" key="20">
    <source>
        <dbReference type="EMBL" id="EEK15985.1"/>
    </source>
</evidence>
<feature type="region of interest" description="Disordered" evidence="18">
    <location>
        <begin position="963"/>
        <end position="984"/>
    </location>
</feature>
<gene>
    <name evidence="20" type="primary">uvrA</name>
    <name evidence="20" type="ORF">PORUE0001_0230</name>
</gene>